<protein>
    <recommendedName>
        <fullName evidence="17">EF-hand domain-containing protein</fullName>
    </recommendedName>
</protein>
<name>A0A5A8CPB0_CAFRO</name>
<comment type="caution">
    <text evidence="18">The sequence shown here is derived from an EMBL/GenBank/DDBJ whole genome shotgun (WGS) entry which is preliminary data.</text>
</comment>
<evidence type="ECO:0000256" key="8">
    <source>
        <dbReference type="ARBA" id="ARBA00022707"/>
    </source>
</evidence>
<keyword evidence="12" id="KW-0653">Protein transport</keyword>
<evidence type="ECO:0000256" key="6">
    <source>
        <dbReference type="ARBA" id="ARBA00022490"/>
    </source>
</evidence>
<evidence type="ECO:0000313" key="21">
    <source>
        <dbReference type="Proteomes" id="UP000324907"/>
    </source>
</evidence>
<proteinExistence type="inferred from homology"/>
<dbReference type="InterPro" id="IPR018247">
    <property type="entry name" value="EF_Hand_1_Ca_BS"/>
</dbReference>
<dbReference type="PANTHER" id="PTHR46002">
    <property type="entry name" value="EG:114D9.1 PROTEIN-RELATED"/>
    <property type="match status" value="1"/>
</dbReference>
<evidence type="ECO:0000256" key="15">
    <source>
        <dbReference type="ARBA" id="ARBA00023288"/>
    </source>
</evidence>
<keyword evidence="20" id="KW-1185">Reference proteome</keyword>
<keyword evidence="5" id="KW-1003">Cell membrane</keyword>
<evidence type="ECO:0000256" key="13">
    <source>
        <dbReference type="ARBA" id="ARBA00023136"/>
    </source>
</evidence>
<evidence type="ECO:0000256" key="5">
    <source>
        <dbReference type="ARBA" id="ARBA00022475"/>
    </source>
</evidence>
<keyword evidence="11" id="KW-0106">Calcium</keyword>
<dbReference type="AlphaFoldDB" id="A0A5A8CPB0"/>
<dbReference type="SUPFAM" id="SSF47473">
    <property type="entry name" value="EF-hand"/>
    <property type="match status" value="1"/>
</dbReference>
<dbReference type="Proteomes" id="UP000323011">
    <property type="component" value="Unassembled WGS sequence"/>
</dbReference>
<evidence type="ECO:0000256" key="12">
    <source>
        <dbReference type="ARBA" id="ARBA00022927"/>
    </source>
</evidence>
<evidence type="ECO:0000256" key="2">
    <source>
        <dbReference type="ARBA" id="ARBA00004236"/>
    </source>
</evidence>
<evidence type="ECO:0000259" key="17">
    <source>
        <dbReference type="PROSITE" id="PS50222"/>
    </source>
</evidence>
<sequence>MGAASSLALTGAEVSELAAESGFRSEQVASLYERFRKLDREKHGVLTKKELMMVPELAMNPLADRLVDVVLAEGSDGAINFRDFLRLLACFHVRSDASLARLFQLFDEDGDGMLSRADLRSTIRLMVGPGPEVGADGSSSSKQKVVVTDNEVDAMVDSTAEALGITGGDDGADLSAFLAYARACGLDKLMRVRVTVGTGDDEDEDEGTLGH</sequence>
<dbReference type="GO" id="GO:0015031">
    <property type="term" value="P:protein transport"/>
    <property type="evidence" value="ECO:0007669"/>
    <property type="project" value="UniProtKB-KW"/>
</dbReference>
<dbReference type="Pfam" id="PF13405">
    <property type="entry name" value="EF-hand_6"/>
    <property type="match status" value="1"/>
</dbReference>
<evidence type="ECO:0000256" key="10">
    <source>
        <dbReference type="ARBA" id="ARBA00022737"/>
    </source>
</evidence>
<keyword evidence="6" id="KW-0963">Cytoplasm</keyword>
<accession>A0A5A8CPB0</accession>
<keyword evidence="13" id="KW-0472">Membrane</keyword>
<evidence type="ECO:0000256" key="9">
    <source>
        <dbReference type="ARBA" id="ARBA00022723"/>
    </source>
</evidence>
<evidence type="ECO:0000256" key="4">
    <source>
        <dbReference type="ARBA" id="ARBA00022448"/>
    </source>
</evidence>
<evidence type="ECO:0000313" key="18">
    <source>
        <dbReference type="EMBL" id="KAA0154925.1"/>
    </source>
</evidence>
<keyword evidence="14" id="KW-0539">Nucleus</keyword>
<evidence type="ECO:0000256" key="1">
    <source>
        <dbReference type="ARBA" id="ARBA00004123"/>
    </source>
</evidence>
<keyword evidence="7" id="KW-0597">Phosphoprotein</keyword>
<dbReference type="EMBL" id="VLTN01000009">
    <property type="protein sequence ID" value="KAA0154925.1"/>
    <property type="molecule type" value="Genomic_DNA"/>
</dbReference>
<dbReference type="InterPro" id="IPR011992">
    <property type="entry name" value="EF-hand-dom_pair"/>
</dbReference>
<dbReference type="PROSITE" id="PS50222">
    <property type="entry name" value="EF_HAND_2"/>
    <property type="match status" value="2"/>
</dbReference>
<reference evidence="20 21" key="1">
    <citation type="submission" date="2019-07" db="EMBL/GenBank/DDBJ databases">
        <title>Genomes of Cafeteria roenbergensis.</title>
        <authorList>
            <person name="Fischer M.G."/>
            <person name="Hackl T."/>
            <person name="Roman M."/>
        </authorList>
    </citation>
    <scope>NUCLEOTIDE SEQUENCE [LARGE SCALE GENOMIC DNA]</scope>
    <source>
        <strain evidence="18 20">BVI</strain>
        <strain evidence="19 21">RCC970-E3</strain>
    </source>
</reference>
<dbReference type="GO" id="GO:0005737">
    <property type="term" value="C:cytoplasm"/>
    <property type="evidence" value="ECO:0007669"/>
    <property type="project" value="UniProtKB-SubCell"/>
</dbReference>
<keyword evidence="9" id="KW-0479">Metal-binding</keyword>
<evidence type="ECO:0000313" key="19">
    <source>
        <dbReference type="EMBL" id="KAA0170202.1"/>
    </source>
</evidence>
<feature type="domain" description="EF-hand" evidence="17">
    <location>
        <begin position="94"/>
        <end position="129"/>
    </location>
</feature>
<evidence type="ECO:0000313" key="20">
    <source>
        <dbReference type="Proteomes" id="UP000323011"/>
    </source>
</evidence>
<keyword evidence="10" id="KW-0677">Repeat</keyword>
<keyword evidence="4" id="KW-0813">Transport</keyword>
<comment type="subcellular location">
    <subcellularLocation>
        <location evidence="2">Cell membrane</location>
    </subcellularLocation>
    <subcellularLocation>
        <location evidence="3">Cytoplasm</location>
    </subcellularLocation>
    <subcellularLocation>
        <location evidence="1">Nucleus</location>
    </subcellularLocation>
</comment>
<dbReference type="InterPro" id="IPR051875">
    <property type="entry name" value="Calcineurin_B_homologous"/>
</dbReference>
<evidence type="ECO:0000256" key="7">
    <source>
        <dbReference type="ARBA" id="ARBA00022553"/>
    </source>
</evidence>
<gene>
    <name evidence="19" type="ORF">FNF28_01623</name>
    <name evidence="18" type="ORF">FNF29_02069</name>
</gene>
<comment type="similarity">
    <text evidence="16">Belongs to the calcineurin regulatory subunit family. CHP subfamily.</text>
</comment>
<dbReference type="EMBL" id="VLTL01000015">
    <property type="protein sequence ID" value="KAA0170202.1"/>
    <property type="molecule type" value="Genomic_DNA"/>
</dbReference>
<evidence type="ECO:0000256" key="14">
    <source>
        <dbReference type="ARBA" id="ARBA00023242"/>
    </source>
</evidence>
<keyword evidence="15" id="KW-0449">Lipoprotein</keyword>
<dbReference type="Proteomes" id="UP000324907">
    <property type="component" value="Unassembled WGS sequence"/>
</dbReference>
<evidence type="ECO:0000256" key="16">
    <source>
        <dbReference type="ARBA" id="ARBA00038164"/>
    </source>
</evidence>
<dbReference type="InterPro" id="IPR002048">
    <property type="entry name" value="EF_hand_dom"/>
</dbReference>
<organism evidence="18 20">
    <name type="scientific">Cafeteria roenbergensis</name>
    <name type="common">Marine flagellate</name>
    <dbReference type="NCBI Taxonomy" id="33653"/>
    <lineage>
        <taxon>Eukaryota</taxon>
        <taxon>Sar</taxon>
        <taxon>Stramenopiles</taxon>
        <taxon>Bigyra</taxon>
        <taxon>Opalozoa</taxon>
        <taxon>Bicosoecida</taxon>
        <taxon>Cafeteriaceae</taxon>
        <taxon>Cafeteria</taxon>
    </lineage>
</organism>
<feature type="domain" description="EF-hand" evidence="17">
    <location>
        <begin position="26"/>
        <end position="61"/>
    </location>
</feature>
<dbReference type="GO" id="GO:0005509">
    <property type="term" value="F:calcium ion binding"/>
    <property type="evidence" value="ECO:0007669"/>
    <property type="project" value="InterPro"/>
</dbReference>
<keyword evidence="8" id="KW-0519">Myristate</keyword>
<evidence type="ECO:0000256" key="3">
    <source>
        <dbReference type="ARBA" id="ARBA00004496"/>
    </source>
</evidence>
<dbReference type="GO" id="GO:0005634">
    <property type="term" value="C:nucleus"/>
    <property type="evidence" value="ECO:0007669"/>
    <property type="project" value="UniProtKB-SubCell"/>
</dbReference>
<dbReference type="GO" id="GO:0005886">
    <property type="term" value="C:plasma membrane"/>
    <property type="evidence" value="ECO:0007669"/>
    <property type="project" value="UniProtKB-SubCell"/>
</dbReference>
<dbReference type="PROSITE" id="PS00018">
    <property type="entry name" value="EF_HAND_1"/>
    <property type="match status" value="1"/>
</dbReference>
<evidence type="ECO:0000256" key="11">
    <source>
        <dbReference type="ARBA" id="ARBA00022837"/>
    </source>
</evidence>
<dbReference type="Gene3D" id="1.10.238.10">
    <property type="entry name" value="EF-hand"/>
    <property type="match status" value="1"/>
</dbReference>